<evidence type="ECO:0000256" key="2">
    <source>
        <dbReference type="ARBA" id="ARBA00023002"/>
    </source>
</evidence>
<evidence type="ECO:0000256" key="1">
    <source>
        <dbReference type="ARBA" id="ARBA00006484"/>
    </source>
</evidence>
<sequence length="344" mass="37133">MSVKLRNINEQVIVITGASSGIGLTTARLAAEQGARLVLVARNGEALDQLASELRRRGAQVGTVEADVGNAQDVERIGQAAMERFGRIDTWVNNAGVGIFGRLEEVSLEDHQRLFQTNFWGVVNGSLEAVKRMKLRGGGALINVGSEVSDRSTPLQGMYSASKHAVKAFTESLRMELEKEGAPISVTLVKPAAIDTLFAVHAKNYMEKEPVLPPPVYAPEIAAKAILHAAQHPKRDIFVGAASKIVSSSNAYMPRVLDHVLNASMWRLQKSKVDKVPGRRDALHAPDPTQTLRERQGMPERTVRETSVYTAVSLNKKPLAAALLGGGALLAAWGLARRNGARTV</sequence>
<evidence type="ECO:0000313" key="6">
    <source>
        <dbReference type="Proteomes" id="UP001596050"/>
    </source>
</evidence>
<reference evidence="6" key="1">
    <citation type="journal article" date="2019" name="Int. J. Syst. Evol. Microbiol.">
        <title>The Global Catalogue of Microorganisms (GCM) 10K type strain sequencing project: providing services to taxonomists for standard genome sequencing and annotation.</title>
        <authorList>
            <consortium name="The Broad Institute Genomics Platform"/>
            <consortium name="The Broad Institute Genome Sequencing Center for Infectious Disease"/>
            <person name="Wu L."/>
            <person name="Ma J."/>
        </authorList>
    </citation>
    <scope>NUCLEOTIDE SEQUENCE [LARGE SCALE GENOMIC DNA]</scope>
    <source>
        <strain evidence="6">KACC 12649</strain>
    </source>
</reference>
<accession>A0ABW0L1K8</accession>
<gene>
    <name evidence="5" type="ORF">ACFPN5_05140</name>
</gene>
<comment type="caution">
    <text evidence="5">The sequence shown here is derived from an EMBL/GenBank/DDBJ whole genome shotgun (WGS) entry which is preliminary data.</text>
</comment>
<dbReference type="InterPro" id="IPR002347">
    <property type="entry name" value="SDR_fam"/>
</dbReference>
<evidence type="ECO:0000259" key="4">
    <source>
        <dbReference type="SMART" id="SM00822"/>
    </source>
</evidence>
<dbReference type="RefSeq" id="WP_379780780.1">
    <property type="nucleotide sequence ID" value="NZ_JBHSMU010000004.1"/>
</dbReference>
<dbReference type="PANTHER" id="PTHR44196:SF1">
    <property type="entry name" value="DEHYDROGENASE_REDUCTASE SDR FAMILY MEMBER 7B"/>
    <property type="match status" value="1"/>
</dbReference>
<evidence type="ECO:0000256" key="3">
    <source>
        <dbReference type="RuleBase" id="RU000363"/>
    </source>
</evidence>
<dbReference type="PRINTS" id="PR00080">
    <property type="entry name" value="SDRFAMILY"/>
</dbReference>
<dbReference type="SMART" id="SM00822">
    <property type="entry name" value="PKS_KR"/>
    <property type="match status" value="1"/>
</dbReference>
<dbReference type="Proteomes" id="UP001596050">
    <property type="component" value="Unassembled WGS sequence"/>
</dbReference>
<organism evidence="5 6">
    <name type="scientific">Massilia niabensis</name>
    <dbReference type="NCBI Taxonomy" id="544910"/>
    <lineage>
        <taxon>Bacteria</taxon>
        <taxon>Pseudomonadati</taxon>
        <taxon>Pseudomonadota</taxon>
        <taxon>Betaproteobacteria</taxon>
        <taxon>Burkholderiales</taxon>
        <taxon>Oxalobacteraceae</taxon>
        <taxon>Telluria group</taxon>
        <taxon>Massilia</taxon>
    </lineage>
</organism>
<dbReference type="EMBL" id="JBHSMU010000004">
    <property type="protein sequence ID" value="MFC5459191.1"/>
    <property type="molecule type" value="Genomic_DNA"/>
</dbReference>
<dbReference type="InterPro" id="IPR020904">
    <property type="entry name" value="Sc_DH/Rdtase_CS"/>
</dbReference>
<feature type="domain" description="Ketoreductase" evidence="4">
    <location>
        <begin position="11"/>
        <end position="187"/>
    </location>
</feature>
<dbReference type="InterPro" id="IPR036291">
    <property type="entry name" value="NAD(P)-bd_dom_sf"/>
</dbReference>
<keyword evidence="6" id="KW-1185">Reference proteome</keyword>
<dbReference type="InterPro" id="IPR057326">
    <property type="entry name" value="KR_dom"/>
</dbReference>
<proteinExistence type="inferred from homology"/>
<keyword evidence="2" id="KW-0560">Oxidoreductase</keyword>
<protein>
    <submittedName>
        <fullName evidence="5">SDR family oxidoreductase</fullName>
    </submittedName>
</protein>
<dbReference type="PROSITE" id="PS00061">
    <property type="entry name" value="ADH_SHORT"/>
    <property type="match status" value="1"/>
</dbReference>
<dbReference type="PRINTS" id="PR00081">
    <property type="entry name" value="GDHRDH"/>
</dbReference>
<dbReference type="CDD" id="cd05360">
    <property type="entry name" value="SDR_c3"/>
    <property type="match status" value="1"/>
</dbReference>
<dbReference type="Gene3D" id="3.40.50.720">
    <property type="entry name" value="NAD(P)-binding Rossmann-like Domain"/>
    <property type="match status" value="1"/>
</dbReference>
<dbReference type="SUPFAM" id="SSF51735">
    <property type="entry name" value="NAD(P)-binding Rossmann-fold domains"/>
    <property type="match status" value="1"/>
</dbReference>
<dbReference type="NCBIfam" id="NF005495">
    <property type="entry name" value="PRK07109.1"/>
    <property type="match status" value="1"/>
</dbReference>
<evidence type="ECO:0000313" key="5">
    <source>
        <dbReference type="EMBL" id="MFC5459191.1"/>
    </source>
</evidence>
<comment type="similarity">
    <text evidence="1 3">Belongs to the short-chain dehydrogenases/reductases (SDR) family.</text>
</comment>
<dbReference type="PANTHER" id="PTHR44196">
    <property type="entry name" value="DEHYDROGENASE/REDUCTASE SDR FAMILY MEMBER 7B"/>
    <property type="match status" value="1"/>
</dbReference>
<dbReference type="Pfam" id="PF00106">
    <property type="entry name" value="adh_short"/>
    <property type="match status" value="1"/>
</dbReference>
<name>A0ABW0L1K8_9BURK</name>